<name>X1KND4_9ZZZZ</name>
<feature type="domain" description="DHHA1" evidence="1">
    <location>
        <begin position="3"/>
        <end position="67"/>
    </location>
</feature>
<sequence>YKDNDEVKASARATQDLVEKGLNLSDAMNLAAKELTGIGGGHKIAAGATIPKGKEEEFLILLEKIIKTQLSS</sequence>
<dbReference type="InterPro" id="IPR038763">
    <property type="entry name" value="DHH_sf"/>
</dbReference>
<accession>X1KND4</accession>
<protein>
    <recommendedName>
        <fullName evidence="1">DHHA1 domain-containing protein</fullName>
    </recommendedName>
</protein>
<dbReference type="Gene3D" id="3.10.310.30">
    <property type="match status" value="1"/>
</dbReference>
<evidence type="ECO:0000313" key="2">
    <source>
        <dbReference type="EMBL" id="GAH95140.1"/>
    </source>
</evidence>
<dbReference type="InterPro" id="IPR003156">
    <property type="entry name" value="DHHA1_dom"/>
</dbReference>
<dbReference type="SUPFAM" id="SSF64182">
    <property type="entry name" value="DHH phosphoesterases"/>
    <property type="match status" value="1"/>
</dbReference>
<reference evidence="2" key="1">
    <citation type="journal article" date="2014" name="Front. Microbiol.">
        <title>High frequency of phylogenetically diverse reductive dehalogenase-homologous genes in deep subseafloor sedimentary metagenomes.</title>
        <authorList>
            <person name="Kawai M."/>
            <person name="Futagami T."/>
            <person name="Toyoda A."/>
            <person name="Takaki Y."/>
            <person name="Nishi S."/>
            <person name="Hori S."/>
            <person name="Arai W."/>
            <person name="Tsubouchi T."/>
            <person name="Morono Y."/>
            <person name="Uchiyama I."/>
            <person name="Ito T."/>
            <person name="Fujiyama A."/>
            <person name="Inagaki F."/>
            <person name="Takami H."/>
        </authorList>
    </citation>
    <scope>NUCLEOTIDE SEQUENCE</scope>
    <source>
        <strain evidence="2">Expedition CK06-06</strain>
    </source>
</reference>
<organism evidence="2">
    <name type="scientific">marine sediment metagenome</name>
    <dbReference type="NCBI Taxonomy" id="412755"/>
    <lineage>
        <taxon>unclassified sequences</taxon>
        <taxon>metagenomes</taxon>
        <taxon>ecological metagenomes</taxon>
    </lineage>
</organism>
<proteinExistence type="predicted"/>
<evidence type="ECO:0000259" key="1">
    <source>
        <dbReference type="Pfam" id="PF02272"/>
    </source>
</evidence>
<dbReference type="Pfam" id="PF02272">
    <property type="entry name" value="DHHA1"/>
    <property type="match status" value="1"/>
</dbReference>
<feature type="non-terminal residue" evidence="2">
    <location>
        <position position="1"/>
    </location>
</feature>
<dbReference type="AlphaFoldDB" id="X1KND4"/>
<dbReference type="EMBL" id="BARU01046961">
    <property type="protein sequence ID" value="GAH95140.1"/>
    <property type="molecule type" value="Genomic_DNA"/>
</dbReference>
<dbReference type="GO" id="GO:0003676">
    <property type="term" value="F:nucleic acid binding"/>
    <property type="evidence" value="ECO:0007669"/>
    <property type="project" value="InterPro"/>
</dbReference>
<comment type="caution">
    <text evidence="2">The sequence shown here is derived from an EMBL/GenBank/DDBJ whole genome shotgun (WGS) entry which is preliminary data.</text>
</comment>
<gene>
    <name evidence="2" type="ORF">S03H2_70594</name>
</gene>